<proteinExistence type="predicted"/>
<dbReference type="EMBL" id="FBWK01000024">
    <property type="protein sequence ID" value="CUX26152.1"/>
    <property type="molecule type" value="Genomic_DNA"/>
</dbReference>
<reference evidence="2" key="1">
    <citation type="submission" date="2016-01" db="EMBL/GenBank/DDBJ databases">
        <authorList>
            <person name="Regsiter A."/>
            <person name="william w."/>
        </authorList>
    </citation>
    <scope>NUCLEOTIDE SEQUENCE [LARGE SCALE GENOMIC DNA]</scope>
    <source>
        <strain evidence="2">CFBP 6623</strain>
    </source>
</reference>
<dbReference type="STRING" id="1183432.AGR3A_Cc300042"/>
<evidence type="ECO:0000313" key="2">
    <source>
        <dbReference type="Proteomes" id="UP000191988"/>
    </source>
</evidence>
<gene>
    <name evidence="1" type="ORF">AGR3A_Cc300042</name>
</gene>
<sequence>MKVKGGIVRFAIVMAHYKGAISTGKRQKYEETEKKRKMRPDR</sequence>
<accession>A0A1S7PT47</accession>
<protein>
    <submittedName>
        <fullName evidence="1">Uncharacterized protein</fullName>
    </submittedName>
</protein>
<organism evidence="1 2">
    <name type="scientific">Agrobacterium tomkonis CFBP 6623</name>
    <dbReference type="NCBI Taxonomy" id="1183432"/>
    <lineage>
        <taxon>Bacteria</taxon>
        <taxon>Pseudomonadati</taxon>
        <taxon>Pseudomonadota</taxon>
        <taxon>Alphaproteobacteria</taxon>
        <taxon>Hyphomicrobiales</taxon>
        <taxon>Rhizobiaceae</taxon>
        <taxon>Rhizobium/Agrobacterium group</taxon>
        <taxon>Agrobacterium</taxon>
        <taxon>Agrobacterium tumefaciens complex</taxon>
    </lineage>
</organism>
<keyword evidence="2" id="KW-1185">Reference proteome</keyword>
<dbReference type="AlphaFoldDB" id="A0A1S7PT47"/>
<dbReference type="Proteomes" id="UP000191988">
    <property type="component" value="Unassembled WGS sequence"/>
</dbReference>
<name>A0A1S7PT47_9HYPH</name>
<evidence type="ECO:0000313" key="1">
    <source>
        <dbReference type="EMBL" id="CUX26152.1"/>
    </source>
</evidence>